<reference evidence="1 2" key="1">
    <citation type="submission" date="2024-04" db="EMBL/GenBank/DDBJ databases">
        <title>Isolation and characterization of novel acetogenic strains of the genera Terrisporobacter and Acetoanaerobium.</title>
        <authorList>
            <person name="Boeer T."/>
            <person name="Schueler M.A."/>
            <person name="Lueschen A."/>
            <person name="Eysell L."/>
            <person name="Droege J."/>
            <person name="Heinemann M."/>
            <person name="Engelhardt L."/>
            <person name="Basen M."/>
            <person name="Daniel R."/>
        </authorList>
    </citation>
    <scope>NUCLEOTIDE SEQUENCE [LARGE SCALE GENOMIC DNA]</scope>
    <source>
        <strain evidence="1 2">ELB</strain>
    </source>
</reference>
<keyword evidence="2" id="KW-1185">Reference proteome</keyword>
<dbReference type="Pfam" id="PF20765">
    <property type="entry name" value="Phage_tail_terminator_8"/>
    <property type="match status" value="1"/>
</dbReference>
<name>A0ABZ3FHI6_9FIRM</name>
<dbReference type="RefSeq" id="WP_343337282.1">
    <property type="nucleotide sequence ID" value="NZ_CP154622.1"/>
</dbReference>
<sequence>MLSLVTLKKAIVDTLKPLNINIIANEVRSGFENLKPAFFIQIMPVSNDTGINMQERVITVNIHYFSKEKTDIDNLKMIDTLNNLFINCIKVEDRMLTLYEKREELEDNVLQYKFDLRFTESIKSEDADNEYVPSTDPNDFEIKLY</sequence>
<evidence type="ECO:0000313" key="2">
    <source>
        <dbReference type="Proteomes" id="UP001477947"/>
    </source>
</evidence>
<evidence type="ECO:0000313" key="1">
    <source>
        <dbReference type="EMBL" id="XAM42040.1"/>
    </source>
</evidence>
<accession>A0ABZ3FHI6</accession>
<protein>
    <recommendedName>
        <fullName evidence="3">Phage protein</fullName>
    </recommendedName>
</protein>
<proteinExistence type="predicted"/>
<gene>
    <name evidence="1" type="ORF">TPELB_23530</name>
</gene>
<evidence type="ECO:0008006" key="3">
    <source>
        <dbReference type="Google" id="ProtNLM"/>
    </source>
</evidence>
<organism evidence="1 2">
    <name type="scientific">Terrisporobacter petrolearius</name>
    <dbReference type="NCBI Taxonomy" id="1460447"/>
    <lineage>
        <taxon>Bacteria</taxon>
        <taxon>Bacillati</taxon>
        <taxon>Bacillota</taxon>
        <taxon>Clostridia</taxon>
        <taxon>Peptostreptococcales</taxon>
        <taxon>Peptostreptococcaceae</taxon>
        <taxon>Terrisporobacter</taxon>
    </lineage>
</organism>
<dbReference type="EMBL" id="CP154622">
    <property type="protein sequence ID" value="XAM42040.1"/>
    <property type="molecule type" value="Genomic_DNA"/>
</dbReference>
<dbReference type="InterPro" id="IPR049254">
    <property type="entry name" value="Phage_tail_terminator"/>
</dbReference>
<dbReference type="Proteomes" id="UP001477947">
    <property type="component" value="Chromosome"/>
</dbReference>